<dbReference type="Proteomes" id="UP001017257">
    <property type="component" value="Chromosome"/>
</dbReference>
<accession>A0ABY5RK12</accession>
<keyword evidence="1" id="KW-1133">Transmembrane helix</keyword>
<name>A0ABY5RK12_9HYPH</name>
<protein>
    <submittedName>
        <fullName evidence="2">Uncharacterized protein</fullName>
    </submittedName>
</protein>
<sequence>MSGDDSRIHAKITDAENEIDRLEKIVTTVIFVTLPIAIATYSTIL</sequence>
<gene>
    <name evidence="2" type="ORF">HPT29_013360</name>
</gene>
<keyword evidence="3" id="KW-1185">Reference proteome</keyword>
<proteinExistence type="predicted"/>
<reference evidence="2" key="1">
    <citation type="submission" date="2022-08" db="EMBL/GenBank/DDBJ databases">
        <title>Microvirga terrae sp. nov., isolated from soil.</title>
        <authorList>
            <person name="Kim K.H."/>
            <person name="Seo Y.L."/>
            <person name="Kim J.M."/>
            <person name="Lee J.K."/>
            <person name="Han D.M."/>
            <person name="Jeon C.O."/>
        </authorList>
    </citation>
    <scope>NUCLEOTIDE SEQUENCE</scope>
    <source>
        <strain evidence="2">R24</strain>
    </source>
</reference>
<evidence type="ECO:0000313" key="2">
    <source>
        <dbReference type="EMBL" id="UVF17540.1"/>
    </source>
</evidence>
<dbReference type="RefSeq" id="WP_173948313.1">
    <property type="nucleotide sequence ID" value="NZ_CP102845.1"/>
</dbReference>
<organism evidence="2 3">
    <name type="scientific">Microvirga terrae</name>
    <dbReference type="NCBI Taxonomy" id="2740529"/>
    <lineage>
        <taxon>Bacteria</taxon>
        <taxon>Pseudomonadati</taxon>
        <taxon>Pseudomonadota</taxon>
        <taxon>Alphaproteobacteria</taxon>
        <taxon>Hyphomicrobiales</taxon>
        <taxon>Methylobacteriaceae</taxon>
        <taxon>Microvirga</taxon>
    </lineage>
</organism>
<feature type="transmembrane region" description="Helical" evidence="1">
    <location>
        <begin position="25"/>
        <end position="44"/>
    </location>
</feature>
<dbReference type="EMBL" id="CP102845">
    <property type="protein sequence ID" value="UVF17540.1"/>
    <property type="molecule type" value="Genomic_DNA"/>
</dbReference>
<evidence type="ECO:0000256" key="1">
    <source>
        <dbReference type="SAM" id="Phobius"/>
    </source>
</evidence>
<keyword evidence="1" id="KW-0472">Membrane</keyword>
<keyword evidence="1" id="KW-0812">Transmembrane</keyword>
<evidence type="ECO:0000313" key="3">
    <source>
        <dbReference type="Proteomes" id="UP001017257"/>
    </source>
</evidence>